<dbReference type="GO" id="GO:0006352">
    <property type="term" value="P:DNA-templated transcription initiation"/>
    <property type="evidence" value="ECO:0007669"/>
    <property type="project" value="InterPro"/>
</dbReference>
<comment type="subcellular location">
    <subcellularLocation>
        <location evidence="1">Cytoplasm</location>
    </subcellularLocation>
</comment>
<dbReference type="GO" id="GO:0000428">
    <property type="term" value="C:DNA-directed RNA polymerase complex"/>
    <property type="evidence" value="ECO:0007669"/>
    <property type="project" value="UniProtKB-KW"/>
</dbReference>
<evidence type="ECO:0000256" key="1">
    <source>
        <dbReference type="HAMAP-Rule" id="MF_00864"/>
    </source>
</evidence>
<dbReference type="Gene3D" id="6.10.140.930">
    <property type="match status" value="1"/>
</dbReference>
<dbReference type="SUPFAM" id="SSF47819">
    <property type="entry name" value="HRDC-like"/>
    <property type="match status" value="1"/>
</dbReference>
<dbReference type="InterPro" id="IPR005574">
    <property type="entry name" value="Rpb4/RPC9"/>
</dbReference>
<dbReference type="GO" id="GO:0000166">
    <property type="term" value="F:nucleotide binding"/>
    <property type="evidence" value="ECO:0007669"/>
    <property type="project" value="InterPro"/>
</dbReference>
<dbReference type="Pfam" id="PF03874">
    <property type="entry name" value="RNA_pol_Rpb4"/>
    <property type="match status" value="1"/>
</dbReference>
<gene>
    <name evidence="1" type="primary">rpo4</name>
    <name evidence="1" type="synonym">rpoF</name>
    <name evidence="2" type="ORF">D1868_02075</name>
</gene>
<keyword evidence="1 2" id="KW-0548">Nucleotidyltransferase</keyword>
<dbReference type="Proteomes" id="UP000423396">
    <property type="component" value="Chromosome"/>
</dbReference>
<comment type="subunit">
    <text evidence="1">Part of the RNA polymerase complex. Forms a stalk with Rpo7 that extends from the main structure.</text>
</comment>
<dbReference type="PIRSF" id="PIRSF005053">
    <property type="entry name" value="RNA_pol_F_arch"/>
    <property type="match status" value="1"/>
</dbReference>
<dbReference type="RefSeq" id="WP_156005120.1">
    <property type="nucleotide sequence ID" value="NZ_CP045483.1"/>
</dbReference>
<name>A0A650CM13_9CREN</name>
<dbReference type="PANTHER" id="PTHR39646:SF1">
    <property type="entry name" value="DNA-DIRECTED RNA POLYMERASE SUBUNIT RPO4"/>
    <property type="match status" value="1"/>
</dbReference>
<keyword evidence="1" id="KW-0963">Cytoplasm</keyword>
<dbReference type="InterPro" id="IPR010924">
    <property type="entry name" value="Rpo4"/>
</dbReference>
<dbReference type="EC" id="2.7.7.6" evidence="1"/>
<dbReference type="HAMAP" id="MF_00864">
    <property type="entry name" value="RNApol_arch_Rpo4"/>
    <property type="match status" value="1"/>
</dbReference>
<dbReference type="AlphaFoldDB" id="A0A650CM13"/>
<dbReference type="GO" id="GO:0005737">
    <property type="term" value="C:cytoplasm"/>
    <property type="evidence" value="ECO:0007669"/>
    <property type="project" value="UniProtKB-SubCell"/>
</dbReference>
<evidence type="ECO:0000313" key="3">
    <source>
        <dbReference type="Proteomes" id="UP000423396"/>
    </source>
</evidence>
<dbReference type="GO" id="GO:0003899">
    <property type="term" value="F:DNA-directed RNA polymerase activity"/>
    <property type="evidence" value="ECO:0007669"/>
    <property type="project" value="UniProtKB-UniRule"/>
</dbReference>
<reference evidence="2 3" key="1">
    <citation type="submission" date="2019-10" db="EMBL/GenBank/DDBJ databases">
        <title>Genome Sequences from Six Type Strain Members of the Archaeal Family Sulfolobaceae: Acidianus ambivalens, Acidianus infernus, Metallosphaera prunae, Stygiolobus azoricus, Sulfolobus metallicus, and Sulfurisphaera ohwakuensis.</title>
        <authorList>
            <person name="Counts J.A."/>
            <person name="Kelly R.M."/>
        </authorList>
    </citation>
    <scope>NUCLEOTIDE SEQUENCE [LARGE SCALE GENOMIC DNA]</scope>
    <source>
        <strain evidence="2 3">FC6</strain>
    </source>
</reference>
<comment type="similarity">
    <text evidence="1">Belongs to the eukaryotic RPB4 RNA polymerase subunit family.</text>
</comment>
<dbReference type="InterPro" id="IPR010997">
    <property type="entry name" value="HRDC-like_sf"/>
</dbReference>
<dbReference type="GeneID" id="42797823"/>
<proteinExistence type="inferred from homology"/>
<sequence length="114" mass="13111">MSYSIRVIEEHYIPYSVAKKYLQDLISNGNSSNLLQRTFDYLNSISKCDSKGAEQMMEELKEIVKKEELRAMIASLCPQSIDEVRIILATDTSTTYTTEQVQKIIEIVKNHMES</sequence>
<accession>A0A650CM13</accession>
<keyword evidence="1 2" id="KW-0240">DNA-directed RNA polymerase</keyword>
<protein>
    <recommendedName>
        <fullName evidence="1">DNA-directed RNA polymerase subunit Rpo4</fullName>
        <ecNumber evidence="1">2.7.7.6</ecNumber>
    </recommendedName>
    <alternativeName>
        <fullName evidence="1">DNA-directed RNA polymerase subunit F</fullName>
    </alternativeName>
</protein>
<dbReference type="KEGG" id="sazo:D1868_02075"/>
<dbReference type="Gene3D" id="1.10.150.80">
    <property type="entry name" value="HRDC domain"/>
    <property type="match status" value="1"/>
</dbReference>
<keyword evidence="1 2" id="KW-0808">Transferase</keyword>
<dbReference type="PANTHER" id="PTHR39646">
    <property type="entry name" value="RNA POLYMERASE RPB4"/>
    <property type="match status" value="1"/>
</dbReference>
<comment type="catalytic activity">
    <reaction evidence="1">
        <text>RNA(n) + a ribonucleoside 5'-triphosphate = RNA(n+1) + diphosphate</text>
        <dbReference type="Rhea" id="RHEA:21248"/>
        <dbReference type="Rhea" id="RHEA-COMP:14527"/>
        <dbReference type="Rhea" id="RHEA-COMP:17342"/>
        <dbReference type="ChEBI" id="CHEBI:33019"/>
        <dbReference type="ChEBI" id="CHEBI:61557"/>
        <dbReference type="ChEBI" id="CHEBI:140395"/>
        <dbReference type="EC" id="2.7.7.6"/>
    </reaction>
</comment>
<dbReference type="NCBIfam" id="NF011553">
    <property type="entry name" value="PRK14981.1-5"/>
    <property type="match status" value="1"/>
</dbReference>
<organism evidence="2 3">
    <name type="scientific">Stygiolobus azoricus</name>
    <dbReference type="NCBI Taxonomy" id="41675"/>
    <lineage>
        <taxon>Archaea</taxon>
        <taxon>Thermoproteota</taxon>
        <taxon>Thermoprotei</taxon>
        <taxon>Sulfolobales</taxon>
        <taxon>Sulfolobaceae</taxon>
        <taxon>Stygiolobus</taxon>
    </lineage>
</organism>
<keyword evidence="1" id="KW-0804">Transcription</keyword>
<comment type="function">
    <text evidence="1">DNA-dependent RNA polymerase (RNAP) catalyzes the transcription of DNA into RNA using the four ribonucleoside triphosphates as substrates. This subunit is less well bound than the others.</text>
</comment>
<evidence type="ECO:0000313" key="2">
    <source>
        <dbReference type="EMBL" id="QGR18890.1"/>
    </source>
</evidence>
<dbReference type="EMBL" id="CP045483">
    <property type="protein sequence ID" value="QGR18890.1"/>
    <property type="molecule type" value="Genomic_DNA"/>
</dbReference>
<keyword evidence="3" id="KW-1185">Reference proteome</keyword>
<dbReference type="OrthoDB" id="34109at2157"/>
<dbReference type="InterPro" id="IPR044876">
    <property type="entry name" value="HRDC_dom_sf"/>
</dbReference>